<comment type="caution">
    <text evidence="13">The sequence shown here is derived from an EMBL/GenBank/DDBJ whole genome shotgun (WGS) entry which is preliminary data.</text>
</comment>
<keyword evidence="7" id="KW-0804">Transcription</keyword>
<keyword evidence="14" id="KW-1185">Reference proteome</keyword>
<dbReference type="SMART" id="SM00389">
    <property type="entry name" value="HOX"/>
    <property type="match status" value="1"/>
</dbReference>
<dbReference type="InterPro" id="IPR001356">
    <property type="entry name" value="HD"/>
</dbReference>
<sequence length="490" mass="51491">AQPPPLSPAPPRRAPLLPGAPRPRAQVPPPWRALTGRAGSASPGAPAACAPGAGMDPERCAPFGVGPGPGPYAAAGDESPGTQGTPATAPHLHPAPPRGPRLTRFPACGPLEPYLPEPAKPPVKYLQDLGPGPALNGGHFYEGPAEGLSGSSVQTRGWSKAWSGIRAATPGVLGALLAEEKASKAASFPQLPLDCRGAPRDGPSNLQGSPGPCLASLRVPLSPGLPDSMELAKNKSKKRRNRTTFSTFQLEELEKVFQKTHYPDVYAREQLALRTDLTEARVQVWFQNRRAKWRKRERYGKIQDGRNPFTSAYDISVLPRTDSHPQLAIKQDLQGPVEQHRQGGADAWAGGGAGGGGRVERGGLSGSVRSPLAGAPRDADSWAIFLFQLQNSLWPSPGSGSPGGPCLVSPEGIPSPCMSPYSHSHGNVAGFMGVPASPRAHPGIYSLHGFSPALGSHSFEPSPDGDYKSPSLVSLRVKPKEPPGLLNWTT</sequence>
<dbReference type="Pfam" id="PF00046">
    <property type="entry name" value="Homeodomain"/>
    <property type="match status" value="1"/>
</dbReference>
<comment type="similarity">
    <text evidence="2">Belongs to the paired homeobox family.</text>
</comment>
<dbReference type="AlphaFoldDB" id="A0A8J6A9W3"/>
<feature type="compositionally biased region" description="Low complexity" evidence="11">
    <location>
        <begin position="38"/>
        <end position="54"/>
    </location>
</feature>
<dbReference type="PANTHER" id="PTHR24329">
    <property type="entry name" value="HOMEOBOX PROTEIN ARISTALESS"/>
    <property type="match status" value="1"/>
</dbReference>
<dbReference type="SUPFAM" id="SSF46689">
    <property type="entry name" value="Homeodomain-like"/>
    <property type="match status" value="1"/>
</dbReference>
<evidence type="ECO:0000256" key="6">
    <source>
        <dbReference type="ARBA" id="ARBA00023155"/>
    </source>
</evidence>
<feature type="compositionally biased region" description="Pro residues" evidence="11">
    <location>
        <begin position="1"/>
        <end position="31"/>
    </location>
</feature>
<proteinExistence type="inferred from homology"/>
<dbReference type="InterPro" id="IPR050649">
    <property type="entry name" value="Paired_Homeobox_TFs"/>
</dbReference>
<dbReference type="Proteomes" id="UP000700334">
    <property type="component" value="Unassembled WGS sequence"/>
</dbReference>
<feature type="DNA-binding region" description="Homeobox" evidence="9">
    <location>
        <begin position="238"/>
        <end position="297"/>
    </location>
</feature>
<accession>A0A8J6A9W3</accession>
<dbReference type="InterPro" id="IPR017970">
    <property type="entry name" value="Homeobox_CS"/>
</dbReference>
<feature type="domain" description="Homeobox" evidence="12">
    <location>
        <begin position="236"/>
        <end position="296"/>
    </location>
</feature>
<keyword evidence="8 9" id="KW-0539">Nucleus</keyword>
<evidence type="ECO:0000256" key="5">
    <source>
        <dbReference type="ARBA" id="ARBA00023125"/>
    </source>
</evidence>
<gene>
    <name evidence="13" type="ORF">J0S82_015747</name>
</gene>
<evidence type="ECO:0000256" key="10">
    <source>
        <dbReference type="RuleBase" id="RU000682"/>
    </source>
</evidence>
<dbReference type="GO" id="GO:0005634">
    <property type="term" value="C:nucleus"/>
    <property type="evidence" value="ECO:0007669"/>
    <property type="project" value="UniProtKB-SubCell"/>
</dbReference>
<dbReference type="InterPro" id="IPR009057">
    <property type="entry name" value="Homeodomain-like_sf"/>
</dbReference>
<evidence type="ECO:0000256" key="1">
    <source>
        <dbReference type="ARBA" id="ARBA00004123"/>
    </source>
</evidence>
<keyword evidence="4" id="KW-0805">Transcription regulation</keyword>
<protein>
    <submittedName>
        <fullName evidence="13">Homeobox protein aristaless-like 3</fullName>
    </submittedName>
</protein>
<dbReference type="GO" id="GO:0000981">
    <property type="term" value="F:DNA-binding transcription factor activity, RNA polymerase II-specific"/>
    <property type="evidence" value="ECO:0007669"/>
    <property type="project" value="InterPro"/>
</dbReference>
<keyword evidence="6 9" id="KW-0371">Homeobox</keyword>
<name>A0A8J6A9W3_GALPY</name>
<dbReference type="PROSITE" id="PS00027">
    <property type="entry name" value="HOMEOBOX_1"/>
    <property type="match status" value="1"/>
</dbReference>
<dbReference type="EMBL" id="JAGFMF010011645">
    <property type="protein sequence ID" value="KAG8517676.1"/>
    <property type="molecule type" value="Genomic_DNA"/>
</dbReference>
<reference evidence="13" key="1">
    <citation type="journal article" date="2021" name="Evol. Appl.">
        <title>The genome of the Pyrenean desman and the effects of bottlenecks and inbreeding on the genomic landscape of an endangered species.</title>
        <authorList>
            <person name="Escoda L."/>
            <person name="Castresana J."/>
        </authorList>
    </citation>
    <scope>NUCLEOTIDE SEQUENCE</scope>
    <source>
        <strain evidence="13">IBE-C5619</strain>
    </source>
</reference>
<evidence type="ECO:0000256" key="4">
    <source>
        <dbReference type="ARBA" id="ARBA00023015"/>
    </source>
</evidence>
<evidence type="ECO:0000256" key="7">
    <source>
        <dbReference type="ARBA" id="ARBA00023163"/>
    </source>
</evidence>
<evidence type="ECO:0000256" key="8">
    <source>
        <dbReference type="ARBA" id="ARBA00023242"/>
    </source>
</evidence>
<evidence type="ECO:0000256" key="9">
    <source>
        <dbReference type="PROSITE-ProRule" id="PRU00108"/>
    </source>
</evidence>
<dbReference type="Gene3D" id="1.10.10.60">
    <property type="entry name" value="Homeodomain-like"/>
    <property type="match status" value="1"/>
</dbReference>
<feature type="non-terminal residue" evidence="13">
    <location>
        <position position="1"/>
    </location>
</feature>
<keyword evidence="3" id="KW-0217">Developmental protein</keyword>
<evidence type="ECO:0000256" key="3">
    <source>
        <dbReference type="ARBA" id="ARBA00022473"/>
    </source>
</evidence>
<dbReference type="PANTHER" id="PTHR24329:SF578">
    <property type="entry name" value="HOMEOBOX PROTEIN ARISTALESS-LIKE 3"/>
    <property type="match status" value="1"/>
</dbReference>
<organism evidence="13 14">
    <name type="scientific">Galemys pyrenaicus</name>
    <name type="common">Iberian desman</name>
    <name type="synonym">Pyrenean desman</name>
    <dbReference type="NCBI Taxonomy" id="202257"/>
    <lineage>
        <taxon>Eukaryota</taxon>
        <taxon>Metazoa</taxon>
        <taxon>Chordata</taxon>
        <taxon>Craniata</taxon>
        <taxon>Vertebrata</taxon>
        <taxon>Euteleostomi</taxon>
        <taxon>Mammalia</taxon>
        <taxon>Eutheria</taxon>
        <taxon>Laurasiatheria</taxon>
        <taxon>Eulipotyphla</taxon>
        <taxon>Talpidae</taxon>
        <taxon>Galemys</taxon>
    </lineage>
</organism>
<evidence type="ECO:0000313" key="13">
    <source>
        <dbReference type="EMBL" id="KAG8517676.1"/>
    </source>
</evidence>
<evidence type="ECO:0000259" key="12">
    <source>
        <dbReference type="PROSITE" id="PS50071"/>
    </source>
</evidence>
<dbReference type="FunFam" id="1.10.10.60:FF:000093">
    <property type="entry name" value="ALX homeobox protein 1"/>
    <property type="match status" value="1"/>
</dbReference>
<evidence type="ECO:0000256" key="11">
    <source>
        <dbReference type="SAM" id="MobiDB-lite"/>
    </source>
</evidence>
<dbReference type="GO" id="GO:0000977">
    <property type="term" value="F:RNA polymerase II transcription regulatory region sequence-specific DNA binding"/>
    <property type="evidence" value="ECO:0007669"/>
    <property type="project" value="TreeGrafter"/>
</dbReference>
<dbReference type="CDD" id="cd00086">
    <property type="entry name" value="homeodomain"/>
    <property type="match status" value="1"/>
</dbReference>
<evidence type="ECO:0000313" key="14">
    <source>
        <dbReference type="Proteomes" id="UP000700334"/>
    </source>
</evidence>
<keyword evidence="5 9" id="KW-0238">DNA-binding</keyword>
<comment type="subcellular location">
    <subcellularLocation>
        <location evidence="1 9 10">Nucleus</location>
    </subcellularLocation>
</comment>
<dbReference type="PROSITE" id="PS50071">
    <property type="entry name" value="HOMEOBOX_2"/>
    <property type="match status" value="1"/>
</dbReference>
<feature type="region of interest" description="Disordered" evidence="11">
    <location>
        <begin position="1"/>
        <end position="104"/>
    </location>
</feature>
<dbReference type="OrthoDB" id="6159439at2759"/>
<evidence type="ECO:0000256" key="2">
    <source>
        <dbReference type="ARBA" id="ARBA00005733"/>
    </source>
</evidence>